<gene>
    <name evidence="2" type="ORF">PAECIP111892_03839</name>
</gene>
<dbReference type="RefSeq" id="WP_236335628.1">
    <property type="nucleotide sequence ID" value="NZ_CAKMMG010000006.1"/>
</dbReference>
<sequence>MIYASDLDRTLIYSLGALCVPEDTPGLVPAEIIDGKTTAYISRKALELLQELTANVIFMPVTTRTIAEYKRINLFQETLIPDYAVTSNGGNILVGGVVDQEWRSHIGRLVEQNSAAAAEVREIVRSVVRTDWIISERYCDELFFTYMVYRDLLPLDEINHMSERLHGLGWRVSLQGRKLYIVPEAVNKSDAIIHVRRTVRSEPMVASGDSLLDKSLLESADYAIAPCHGEIFAEQQVTQVKLNYPFTQQKGVFAGDEIMLYVREIYNNLSTLGVGLK</sequence>
<keyword evidence="3" id="KW-1185">Reference proteome</keyword>
<dbReference type="InterPro" id="IPR036412">
    <property type="entry name" value="HAD-like_sf"/>
</dbReference>
<reference evidence="2" key="1">
    <citation type="submission" date="2022-01" db="EMBL/GenBank/DDBJ databases">
        <authorList>
            <person name="Criscuolo A."/>
        </authorList>
    </citation>
    <scope>NUCLEOTIDE SEQUENCE</scope>
    <source>
        <strain evidence="2">CIP111892</strain>
    </source>
</reference>
<dbReference type="Pfam" id="PF05116">
    <property type="entry name" value="S6PP"/>
    <property type="match status" value="1"/>
</dbReference>
<name>A0ABM9CG50_9BACL</name>
<proteinExistence type="predicted"/>
<evidence type="ECO:0000313" key="3">
    <source>
        <dbReference type="Proteomes" id="UP000838324"/>
    </source>
</evidence>
<dbReference type="EMBL" id="CAKMMG010000006">
    <property type="protein sequence ID" value="CAH1213361.1"/>
    <property type="molecule type" value="Genomic_DNA"/>
</dbReference>
<feature type="domain" description="Sucrose phosphatase-like" evidence="1">
    <location>
        <begin position="46"/>
        <end position="223"/>
    </location>
</feature>
<dbReference type="InterPro" id="IPR024197">
    <property type="entry name" value="TPP-like"/>
</dbReference>
<organism evidence="2 3">
    <name type="scientific">Paenibacillus auburnensis</name>
    <dbReference type="NCBI Taxonomy" id="2905649"/>
    <lineage>
        <taxon>Bacteria</taxon>
        <taxon>Bacillati</taxon>
        <taxon>Bacillota</taxon>
        <taxon>Bacilli</taxon>
        <taxon>Bacillales</taxon>
        <taxon>Paenibacillaceae</taxon>
        <taxon>Paenibacillus</taxon>
    </lineage>
</organism>
<dbReference type="PIRSF" id="PIRSF030802">
    <property type="entry name" value="UCP030802"/>
    <property type="match status" value="1"/>
</dbReference>
<evidence type="ECO:0000313" key="2">
    <source>
        <dbReference type="EMBL" id="CAH1213361.1"/>
    </source>
</evidence>
<dbReference type="SUPFAM" id="SSF56784">
    <property type="entry name" value="HAD-like"/>
    <property type="match status" value="1"/>
</dbReference>
<evidence type="ECO:0000259" key="1">
    <source>
        <dbReference type="Pfam" id="PF05116"/>
    </source>
</evidence>
<dbReference type="InterPro" id="IPR006380">
    <property type="entry name" value="SPP-like_dom"/>
</dbReference>
<accession>A0ABM9CG50</accession>
<dbReference type="Gene3D" id="3.40.50.1000">
    <property type="entry name" value="HAD superfamily/HAD-like"/>
    <property type="match status" value="1"/>
</dbReference>
<dbReference type="Proteomes" id="UP000838324">
    <property type="component" value="Unassembled WGS sequence"/>
</dbReference>
<protein>
    <recommendedName>
        <fullName evidence="1">Sucrose phosphatase-like domain-containing protein</fullName>
    </recommendedName>
</protein>
<dbReference type="InterPro" id="IPR023214">
    <property type="entry name" value="HAD_sf"/>
</dbReference>
<comment type="caution">
    <text evidence="2">The sequence shown here is derived from an EMBL/GenBank/DDBJ whole genome shotgun (WGS) entry which is preliminary data.</text>
</comment>